<reference evidence="1 2" key="1">
    <citation type="submission" date="2023-02" db="EMBL/GenBank/DDBJ databases">
        <title>Genome sequence of Paenibacillus kyungheensis KACC 18744.</title>
        <authorList>
            <person name="Kim S."/>
            <person name="Heo J."/>
            <person name="Kwon S.-W."/>
        </authorList>
    </citation>
    <scope>NUCLEOTIDE SEQUENCE [LARGE SCALE GENOMIC DNA]</scope>
    <source>
        <strain evidence="1 2">KACC 18744</strain>
    </source>
</reference>
<dbReference type="EMBL" id="CP117416">
    <property type="protein sequence ID" value="WCT55766.1"/>
    <property type="molecule type" value="Genomic_DNA"/>
</dbReference>
<sequence>MEYEQEFVLVSPATVAGEQFIQLLKVKKIPFAIIVNSQADQLRFEKIGIEHILVIDTQRQDLWRIPQLNIGKIYLFERSLPLCCRYIQICRAWTSDKLYVITEGSQSRLIYRGLGADYIIHTNGSSASFLL</sequence>
<evidence type="ECO:0000313" key="2">
    <source>
        <dbReference type="Proteomes" id="UP001220509"/>
    </source>
</evidence>
<keyword evidence="2" id="KW-1185">Reference proteome</keyword>
<dbReference type="AlphaFoldDB" id="A0AAX3M0T4"/>
<dbReference type="Proteomes" id="UP001220509">
    <property type="component" value="Chromosome"/>
</dbReference>
<proteinExistence type="predicted"/>
<dbReference type="KEGG" id="pka:PQ456_21885"/>
<protein>
    <submittedName>
        <fullName evidence="1">Uncharacterized protein</fullName>
    </submittedName>
</protein>
<organism evidence="1 2">
    <name type="scientific">Paenibacillus kyungheensis</name>
    <dbReference type="NCBI Taxonomy" id="1452732"/>
    <lineage>
        <taxon>Bacteria</taxon>
        <taxon>Bacillati</taxon>
        <taxon>Bacillota</taxon>
        <taxon>Bacilli</taxon>
        <taxon>Bacillales</taxon>
        <taxon>Paenibacillaceae</taxon>
        <taxon>Paenibacillus</taxon>
    </lineage>
</organism>
<dbReference type="RefSeq" id="WP_273614116.1">
    <property type="nucleotide sequence ID" value="NZ_CP117416.1"/>
</dbReference>
<accession>A0AAX3M0T4</accession>
<gene>
    <name evidence="1" type="ORF">PQ456_21885</name>
</gene>
<evidence type="ECO:0000313" key="1">
    <source>
        <dbReference type="EMBL" id="WCT55766.1"/>
    </source>
</evidence>
<name>A0AAX3M0T4_9BACL</name>